<organism evidence="5 6">
    <name type="scientific">Algoriphagus hitonicola</name>
    <dbReference type="NCBI Taxonomy" id="435880"/>
    <lineage>
        <taxon>Bacteria</taxon>
        <taxon>Pseudomonadati</taxon>
        <taxon>Bacteroidota</taxon>
        <taxon>Cytophagia</taxon>
        <taxon>Cytophagales</taxon>
        <taxon>Cyclobacteriaceae</taxon>
        <taxon>Algoriphagus</taxon>
    </lineage>
</organism>
<evidence type="ECO:0000256" key="2">
    <source>
        <dbReference type="ARBA" id="ARBA00022729"/>
    </source>
</evidence>
<dbReference type="InterPro" id="IPR029058">
    <property type="entry name" value="AB_hydrolase_fold"/>
</dbReference>
<dbReference type="Gene3D" id="3.40.50.1820">
    <property type="entry name" value="alpha/beta hydrolase"/>
    <property type="match status" value="1"/>
</dbReference>
<feature type="domain" description="4-O-methyl-glucuronoyl methylesterase-like" evidence="4">
    <location>
        <begin position="227"/>
        <end position="369"/>
    </location>
</feature>
<dbReference type="RefSeq" id="WP_092790702.1">
    <property type="nucleotide sequence ID" value="NZ_FOPC01000005.1"/>
</dbReference>
<dbReference type="STRING" id="435880.SAMN04487988_105113"/>
<evidence type="ECO:0000256" key="1">
    <source>
        <dbReference type="ARBA" id="ARBA00022487"/>
    </source>
</evidence>
<dbReference type="AlphaFoldDB" id="A0A1I2T546"/>
<dbReference type="InterPro" id="IPR054579">
    <property type="entry name" value="GCE-like_dom"/>
</dbReference>
<evidence type="ECO:0000313" key="6">
    <source>
        <dbReference type="Proteomes" id="UP000199642"/>
    </source>
</evidence>
<evidence type="ECO:0000313" key="5">
    <source>
        <dbReference type="EMBL" id="SFG57341.1"/>
    </source>
</evidence>
<evidence type="ECO:0000256" key="3">
    <source>
        <dbReference type="ARBA" id="ARBA00022801"/>
    </source>
</evidence>
<proteinExistence type="predicted"/>
<dbReference type="Proteomes" id="UP000199642">
    <property type="component" value="Unassembled WGS sequence"/>
</dbReference>
<dbReference type="EMBL" id="FOPC01000005">
    <property type="protein sequence ID" value="SFG57341.1"/>
    <property type="molecule type" value="Genomic_DNA"/>
</dbReference>
<dbReference type="Pfam" id="PF22244">
    <property type="entry name" value="GCE_fung"/>
    <property type="match status" value="1"/>
</dbReference>
<sequence>MEKKIIYCASILFILVQFNGFSQRIPSNIDEDQVPPFVLTHPLKYADGKKVKNIKEWENSRRPEILNLFKDHIYGEYPGASVIDFKVVKEDEVFAGKGKRKQVQIYLGKSKELFLNVLLYLPISKAPVPVFAGLNFCGNHCTTFDSLIFLNDNWIADNHKGVSNNTASDSSRGSQAHRWPYEEIISRGYGVATLYYGELEPDHPEGWKNGVRSLLKEELRIEPDKWAAIGAWAWGLSRVQDYLEIDKDVDAKRTIVQGHSRLGKAALWAASNDTRFAAVISNNSGEGGAALSKRWFGETIEHLNSYFPHWFVQKYNDYSGKAEELPIDQHLLLASIAPRPIYVTSASEDLWADPKGEFLALREAGKVYKLYKIAGLAIKEQPQVEMPVGKKIRYHMRKGKHDIQLYDWIQFLDFADYIFKEK</sequence>
<accession>A0A1I2T546</accession>
<gene>
    <name evidence="5" type="ORF">SAMN04487988_105113</name>
</gene>
<dbReference type="SUPFAM" id="SSF53474">
    <property type="entry name" value="alpha/beta-Hydrolases"/>
    <property type="match status" value="1"/>
</dbReference>
<name>A0A1I2T546_9BACT</name>
<dbReference type="GO" id="GO:0052689">
    <property type="term" value="F:carboxylic ester hydrolase activity"/>
    <property type="evidence" value="ECO:0007669"/>
    <property type="project" value="UniProtKB-KW"/>
</dbReference>
<keyword evidence="3" id="KW-0378">Hydrolase</keyword>
<keyword evidence="2" id="KW-0732">Signal</keyword>
<evidence type="ECO:0000259" key="4">
    <source>
        <dbReference type="Pfam" id="PF22244"/>
    </source>
</evidence>
<dbReference type="OrthoDB" id="9809261at2"/>
<protein>
    <recommendedName>
        <fullName evidence="4">4-O-methyl-glucuronoyl methylesterase-like domain-containing protein</fullName>
    </recommendedName>
</protein>
<keyword evidence="6" id="KW-1185">Reference proteome</keyword>
<reference evidence="6" key="1">
    <citation type="submission" date="2016-10" db="EMBL/GenBank/DDBJ databases">
        <authorList>
            <person name="Varghese N."/>
            <person name="Submissions S."/>
        </authorList>
    </citation>
    <scope>NUCLEOTIDE SEQUENCE [LARGE SCALE GENOMIC DNA]</scope>
    <source>
        <strain evidence="6">DSM 19315</strain>
    </source>
</reference>
<keyword evidence="1" id="KW-0719">Serine esterase</keyword>